<sequence>MIGSLIYLYENFYNRKNVRNVKEGFKGLIYSNYALEKLEKAVKFSESYTNKINLGDAYTERGRYEEAIKLYESCRNGIFNNNLELTQKLSNAYFLNKEYNKVIELSKEIEPLGEAKIAYAWALHYTGDTEKAESIFKQMDRRFSNYAARLEYASFMIESGQSNKASNYLDNIIEEFDSIHTYEKKLKSIVLKEAKRLKKSINK</sequence>
<dbReference type="SUPFAM" id="SSF48452">
    <property type="entry name" value="TPR-like"/>
    <property type="match status" value="1"/>
</dbReference>
<dbReference type="InterPro" id="IPR019734">
    <property type="entry name" value="TPR_rpt"/>
</dbReference>
<dbReference type="Gene3D" id="1.25.40.10">
    <property type="entry name" value="Tetratricopeptide repeat domain"/>
    <property type="match status" value="2"/>
</dbReference>
<organism evidence="1 2">
    <name type="scientific">Emticicia aquatilis</name>
    <dbReference type="NCBI Taxonomy" id="1537369"/>
    <lineage>
        <taxon>Bacteria</taxon>
        <taxon>Pseudomonadati</taxon>
        <taxon>Bacteroidota</taxon>
        <taxon>Cytophagia</taxon>
        <taxon>Cytophagales</taxon>
        <taxon>Leadbetterellaceae</taxon>
        <taxon>Emticicia</taxon>
    </lineage>
</organism>
<comment type="caution">
    <text evidence="1">The sequence shown here is derived from an EMBL/GenBank/DDBJ whole genome shotgun (WGS) entry which is preliminary data.</text>
</comment>
<dbReference type="Proteomes" id="UP000609064">
    <property type="component" value="Unassembled WGS sequence"/>
</dbReference>
<reference evidence="1" key="1">
    <citation type="journal article" date="2014" name="Int. J. Syst. Evol. Microbiol.">
        <title>Complete genome sequence of Corynebacterium casei LMG S-19264T (=DSM 44701T), isolated from a smear-ripened cheese.</title>
        <authorList>
            <consortium name="US DOE Joint Genome Institute (JGI-PGF)"/>
            <person name="Walter F."/>
            <person name="Albersmeier A."/>
            <person name="Kalinowski J."/>
            <person name="Ruckert C."/>
        </authorList>
    </citation>
    <scope>NUCLEOTIDE SEQUENCE</scope>
    <source>
        <strain evidence="1">CGMCC 1.15958</strain>
    </source>
</reference>
<gene>
    <name evidence="1" type="ORF">GCM10011514_51440</name>
</gene>
<dbReference type="AlphaFoldDB" id="A0A917DY25"/>
<reference evidence="1" key="2">
    <citation type="submission" date="2020-09" db="EMBL/GenBank/DDBJ databases">
        <authorList>
            <person name="Sun Q."/>
            <person name="Zhou Y."/>
        </authorList>
    </citation>
    <scope>NUCLEOTIDE SEQUENCE</scope>
    <source>
        <strain evidence="1">CGMCC 1.15958</strain>
    </source>
</reference>
<keyword evidence="2" id="KW-1185">Reference proteome</keyword>
<evidence type="ECO:0000313" key="1">
    <source>
        <dbReference type="EMBL" id="GGD81061.1"/>
    </source>
</evidence>
<dbReference type="Pfam" id="PF13176">
    <property type="entry name" value="TPR_7"/>
    <property type="match status" value="1"/>
</dbReference>
<evidence type="ECO:0000313" key="2">
    <source>
        <dbReference type="Proteomes" id="UP000609064"/>
    </source>
</evidence>
<protein>
    <recommendedName>
        <fullName evidence="3">Tetratricopeptide repeat protein</fullName>
    </recommendedName>
</protein>
<accession>A0A917DY25</accession>
<name>A0A917DY25_9BACT</name>
<dbReference type="EMBL" id="BMKK01000017">
    <property type="protein sequence ID" value="GGD81061.1"/>
    <property type="molecule type" value="Genomic_DNA"/>
</dbReference>
<proteinExistence type="predicted"/>
<evidence type="ECO:0008006" key="3">
    <source>
        <dbReference type="Google" id="ProtNLM"/>
    </source>
</evidence>
<dbReference type="InterPro" id="IPR011990">
    <property type="entry name" value="TPR-like_helical_dom_sf"/>
</dbReference>